<name>A0A9N9J177_9GLOM</name>
<sequence>GIDDITILEYQDRIGGRVHTHYFTDDPDDERRLYGELGAMRLSYVQDRPELSPHQLVFDTIDYLNEYNKKDDPDRIIKLIPFINRNPNALYYFNNKKAPSGEIMTNNYSASVGANQLGLPDEIPDNYLSLWSDALQPFFDELDANFTNGLINLESYDHHSVYSYLREVILPKALPSKSADYDEIISAIELQEAGTG</sequence>
<dbReference type="Pfam" id="PF01593">
    <property type="entry name" value="Amino_oxidase"/>
    <property type="match status" value="1"/>
</dbReference>
<dbReference type="Proteomes" id="UP000789396">
    <property type="component" value="Unassembled WGS sequence"/>
</dbReference>
<gene>
    <name evidence="2" type="ORF">RFULGI_LOCUS14308</name>
</gene>
<dbReference type="InterPro" id="IPR036188">
    <property type="entry name" value="FAD/NAD-bd_sf"/>
</dbReference>
<dbReference type="SUPFAM" id="SSF51905">
    <property type="entry name" value="FAD/NAD(P)-binding domain"/>
    <property type="match status" value="1"/>
</dbReference>
<dbReference type="EMBL" id="CAJVPZ010041122">
    <property type="protein sequence ID" value="CAG8761027.1"/>
    <property type="molecule type" value="Genomic_DNA"/>
</dbReference>
<dbReference type="Gene3D" id="1.10.405.10">
    <property type="entry name" value="Guanine Nucleotide Dissociation Inhibitor, domain 1"/>
    <property type="match status" value="1"/>
</dbReference>
<feature type="non-terminal residue" evidence="2">
    <location>
        <position position="196"/>
    </location>
</feature>
<organism evidence="2 3">
    <name type="scientific">Racocetra fulgida</name>
    <dbReference type="NCBI Taxonomy" id="60492"/>
    <lineage>
        <taxon>Eukaryota</taxon>
        <taxon>Fungi</taxon>
        <taxon>Fungi incertae sedis</taxon>
        <taxon>Mucoromycota</taxon>
        <taxon>Glomeromycotina</taxon>
        <taxon>Glomeromycetes</taxon>
        <taxon>Diversisporales</taxon>
        <taxon>Gigasporaceae</taxon>
        <taxon>Racocetra</taxon>
    </lineage>
</organism>
<evidence type="ECO:0000313" key="3">
    <source>
        <dbReference type="Proteomes" id="UP000789396"/>
    </source>
</evidence>
<evidence type="ECO:0000313" key="2">
    <source>
        <dbReference type="EMBL" id="CAG8761027.1"/>
    </source>
</evidence>
<keyword evidence="3" id="KW-1185">Reference proteome</keyword>
<dbReference type="Gene3D" id="3.90.660.10">
    <property type="match status" value="1"/>
</dbReference>
<dbReference type="AlphaFoldDB" id="A0A9N9J177"/>
<comment type="caution">
    <text evidence="2">The sequence shown here is derived from an EMBL/GenBank/DDBJ whole genome shotgun (WGS) entry which is preliminary data.</text>
</comment>
<evidence type="ECO:0000259" key="1">
    <source>
        <dbReference type="Pfam" id="PF01593"/>
    </source>
</evidence>
<accession>A0A9N9J177</accession>
<protein>
    <submittedName>
        <fullName evidence="2">9778_t:CDS:1</fullName>
    </submittedName>
</protein>
<feature type="non-terminal residue" evidence="2">
    <location>
        <position position="1"/>
    </location>
</feature>
<feature type="domain" description="Amine oxidase" evidence="1">
    <location>
        <begin position="3"/>
        <end position="44"/>
    </location>
</feature>
<reference evidence="2" key="1">
    <citation type="submission" date="2021-06" db="EMBL/GenBank/DDBJ databases">
        <authorList>
            <person name="Kallberg Y."/>
            <person name="Tangrot J."/>
            <person name="Rosling A."/>
        </authorList>
    </citation>
    <scope>NUCLEOTIDE SEQUENCE</scope>
    <source>
        <strain evidence="2">IN212</strain>
    </source>
</reference>
<dbReference type="GO" id="GO:0016491">
    <property type="term" value="F:oxidoreductase activity"/>
    <property type="evidence" value="ECO:0007669"/>
    <property type="project" value="InterPro"/>
</dbReference>
<dbReference type="OrthoDB" id="7777654at2759"/>
<proteinExistence type="predicted"/>
<dbReference type="InterPro" id="IPR002937">
    <property type="entry name" value="Amino_oxidase"/>
</dbReference>